<organism evidence="3 4">
    <name type="scientific">Granulicella sibirica</name>
    <dbReference type="NCBI Taxonomy" id="2479048"/>
    <lineage>
        <taxon>Bacteria</taxon>
        <taxon>Pseudomonadati</taxon>
        <taxon>Acidobacteriota</taxon>
        <taxon>Terriglobia</taxon>
        <taxon>Terriglobales</taxon>
        <taxon>Acidobacteriaceae</taxon>
        <taxon>Granulicella</taxon>
    </lineage>
</organism>
<dbReference type="AlphaFoldDB" id="A0A4Q0T3U2"/>
<evidence type="ECO:0000256" key="1">
    <source>
        <dbReference type="SAM" id="Coils"/>
    </source>
</evidence>
<sequence length="531" mass="60473">MQFKIGLNVILGDDNATNSIGKSTLLMVIDFCFGGSDLLSHNTDLIPELGHHDYSFAFRFEEQDHRFRRGTFEPSLVYICDETYSPGPPISLQEYTAFLKQAYKISLPDLSFRALVGLYIRVWGKDNLSVERPLNLDQRQAAGQCVDILLKTFDRYSAIRDVTQQLSAAEGQIEALRQARKYDFVPKISKRAYEENDKRINELEREMADIRLNLARYATNLSEVVNKEVLQLKLQKDQLLAQRLSLASRLQRVQGNLNGSRVIRSESFRDLINFFPEISKDRLEKVEDFHRDVARLLRTELQESEAQLDLEISRIDGAIAEIDIGMSQTLSSVEQPNALVEHVYRVSVELDNTRGVNQIFDDESALKTRLGELQEQLALEKKNVLQIVEDTVNDGMRRVVTSVFGGERKSPELTLQEKSYKFKVYDDTGTGVAYSSLVVLDLTVFQATVLPVVVHDTLLFKNIENDSVSRLIQIYLNSNKQSFIALDEIDKYGSETASILRSRSAIALDNVDVLYVKDWRPSRGSQKLVKE</sequence>
<dbReference type="EMBL" id="RDSM01000001">
    <property type="protein sequence ID" value="RXH57967.1"/>
    <property type="molecule type" value="Genomic_DNA"/>
</dbReference>
<gene>
    <name evidence="3" type="ORF">GRAN_1277</name>
</gene>
<accession>A0A4Q0T3U2</accession>
<reference evidence="4" key="2">
    <citation type="submission" date="2019-02" db="EMBL/GenBank/DDBJ databases">
        <title>Granulicella sibirica sp. nov., a psychrotolerant acidobacterium isolated from an organic soil layer in forested tundra, West Siberia.</title>
        <authorList>
            <person name="Oshkin I.Y."/>
            <person name="Kulichevskaya I.S."/>
            <person name="Rijpstra W.I.C."/>
            <person name="Sinninghe Damste J.S."/>
            <person name="Rakitin A.L."/>
            <person name="Ravin N.V."/>
            <person name="Dedysh S.N."/>
        </authorList>
    </citation>
    <scope>NUCLEOTIDE SEQUENCE [LARGE SCALE GENOMIC DNA]</scope>
    <source>
        <strain evidence="4">AF10</strain>
    </source>
</reference>
<dbReference type="InterPro" id="IPR027417">
    <property type="entry name" value="P-loop_NTPase"/>
</dbReference>
<reference evidence="3 4" key="1">
    <citation type="submission" date="2018-11" db="EMBL/GenBank/DDBJ databases">
        <authorList>
            <person name="Mardanov A.V."/>
            <person name="Ravin N.V."/>
            <person name="Dedysh S.N."/>
        </authorList>
    </citation>
    <scope>NUCLEOTIDE SEQUENCE [LARGE SCALE GENOMIC DNA]</scope>
    <source>
        <strain evidence="3 4">AF10</strain>
    </source>
</reference>
<evidence type="ECO:0000259" key="2">
    <source>
        <dbReference type="Pfam" id="PF10088"/>
    </source>
</evidence>
<feature type="domain" description="DUF2326" evidence="2">
    <location>
        <begin position="411"/>
        <end position="491"/>
    </location>
</feature>
<feature type="coiled-coil region" evidence="1">
    <location>
        <begin position="159"/>
        <end position="220"/>
    </location>
</feature>
<protein>
    <recommendedName>
        <fullName evidence="2">DUF2326 domain-containing protein</fullName>
    </recommendedName>
</protein>
<name>A0A4Q0T3U2_9BACT</name>
<dbReference type="Gene3D" id="3.40.50.300">
    <property type="entry name" value="P-loop containing nucleotide triphosphate hydrolases"/>
    <property type="match status" value="1"/>
</dbReference>
<dbReference type="Pfam" id="PF10088">
    <property type="entry name" value="DUF2326"/>
    <property type="match status" value="1"/>
</dbReference>
<dbReference type="Proteomes" id="UP000289437">
    <property type="component" value="Unassembled WGS sequence"/>
</dbReference>
<proteinExistence type="predicted"/>
<dbReference type="InterPro" id="IPR018760">
    <property type="entry name" value="DUF2326"/>
</dbReference>
<evidence type="ECO:0000313" key="3">
    <source>
        <dbReference type="EMBL" id="RXH57967.1"/>
    </source>
</evidence>
<keyword evidence="1" id="KW-0175">Coiled coil</keyword>
<keyword evidence="4" id="KW-1185">Reference proteome</keyword>
<comment type="caution">
    <text evidence="3">The sequence shown here is derived from an EMBL/GenBank/DDBJ whole genome shotgun (WGS) entry which is preliminary data.</text>
</comment>
<evidence type="ECO:0000313" key="4">
    <source>
        <dbReference type="Proteomes" id="UP000289437"/>
    </source>
</evidence>